<dbReference type="GO" id="GO:0009055">
    <property type="term" value="F:electron transfer activity"/>
    <property type="evidence" value="ECO:0007669"/>
    <property type="project" value="InterPro"/>
</dbReference>
<comment type="caution">
    <text evidence="7">The sequence shown here is derived from an EMBL/GenBank/DDBJ whole genome shotgun (WGS) entry which is preliminary data.</text>
</comment>
<evidence type="ECO:0000259" key="6">
    <source>
        <dbReference type="PROSITE" id="PS51007"/>
    </source>
</evidence>
<dbReference type="InterPro" id="IPR013517">
    <property type="entry name" value="FG-GAP"/>
</dbReference>
<accession>A0A934PSE7</accession>
<keyword evidence="8" id="KW-1185">Reference proteome</keyword>
<keyword evidence="1 4" id="KW-0479">Metal-binding</keyword>
<evidence type="ECO:0000256" key="5">
    <source>
        <dbReference type="SAM" id="Phobius"/>
    </source>
</evidence>
<keyword evidence="4" id="KW-0349">Heme</keyword>
<dbReference type="PROSITE" id="PS51007">
    <property type="entry name" value="CYTC"/>
    <property type="match status" value="1"/>
</dbReference>
<evidence type="ECO:0000313" key="8">
    <source>
        <dbReference type="Proteomes" id="UP000613193"/>
    </source>
</evidence>
<gene>
    <name evidence="7" type="ORF">I5M19_04955</name>
</gene>
<dbReference type="Pfam" id="PF13517">
    <property type="entry name" value="FG-GAP_3"/>
    <property type="match status" value="2"/>
</dbReference>
<evidence type="ECO:0000256" key="2">
    <source>
        <dbReference type="ARBA" id="ARBA00022729"/>
    </source>
</evidence>
<sequence length="514" mass="57350">MFNKHGVSLNGLIMSVASASMLALTFVIGCGGNTQVNTANNALAEGKELSEKYCVSCHQYPSPALLDKQTWENGVLPNMAKQLGIQHEMGQYYADKQSVINAADWQKIITFYKASAPEKLSIPEPDAVKDMALFSVKTPPHVNRKGMVAMTTMIKLNPFDKQIYTADADNNLFKWDKNLNPTLIKQMPSPVTDAFFTQNTGVFTCIGVLPPNDYLKGDLLQLNLDGRSVKAQSLTDSLPRPVQMAAADFNKDGLTDYIVCGFGNTKGGLYLVEQQPGNKFIKKIIRALPGAIQITTGDFNNDGWPDLMCLFAQADEGIWMFLNDHKGGFTSRNILHFPPVYGSNSFQLVDMNNDGKKDIIYTCGDNNDYSTILKPYHGVYIFTNTGNWQFKQTYFYHINGASKVMAADFDNDGDMDLVAIAFFPDFVDHPTEAVNYFDQTSTGKFKVHQLPVNKLGRWIAMEVADVDGDGDQDIVLGNFSIYGDRLNNQKNYKPDWDMYQPIILLQNNAEKQKK</sequence>
<organism evidence="7 8">
    <name type="scientific">Mucilaginibacter segetis</name>
    <dbReference type="NCBI Taxonomy" id="2793071"/>
    <lineage>
        <taxon>Bacteria</taxon>
        <taxon>Pseudomonadati</taxon>
        <taxon>Bacteroidota</taxon>
        <taxon>Sphingobacteriia</taxon>
        <taxon>Sphingobacteriales</taxon>
        <taxon>Sphingobacteriaceae</taxon>
        <taxon>Mucilaginibacter</taxon>
    </lineage>
</organism>
<dbReference type="PANTHER" id="PTHR44103">
    <property type="entry name" value="PROPROTEIN CONVERTASE P"/>
    <property type="match status" value="1"/>
</dbReference>
<dbReference type="PANTHER" id="PTHR44103:SF1">
    <property type="entry name" value="PROPROTEIN CONVERTASE P"/>
    <property type="match status" value="1"/>
</dbReference>
<keyword evidence="2" id="KW-0732">Signal</keyword>
<keyword evidence="3 4" id="KW-0408">Iron</keyword>
<evidence type="ECO:0000256" key="4">
    <source>
        <dbReference type="PROSITE-ProRule" id="PRU00433"/>
    </source>
</evidence>
<dbReference type="GO" id="GO:0020037">
    <property type="term" value="F:heme binding"/>
    <property type="evidence" value="ECO:0007669"/>
    <property type="project" value="InterPro"/>
</dbReference>
<dbReference type="EMBL" id="JAEHFW010000001">
    <property type="protein sequence ID" value="MBK0378642.1"/>
    <property type="molecule type" value="Genomic_DNA"/>
</dbReference>
<evidence type="ECO:0000313" key="7">
    <source>
        <dbReference type="EMBL" id="MBK0378642.1"/>
    </source>
</evidence>
<proteinExistence type="predicted"/>
<dbReference type="InterPro" id="IPR028994">
    <property type="entry name" value="Integrin_alpha_N"/>
</dbReference>
<keyword evidence="5" id="KW-1133">Transmembrane helix</keyword>
<dbReference type="Gene3D" id="2.130.10.130">
    <property type="entry name" value="Integrin alpha, N-terminal"/>
    <property type="match status" value="2"/>
</dbReference>
<protein>
    <submittedName>
        <fullName evidence="7">VCBS repeat-containing protein</fullName>
    </submittedName>
</protein>
<reference evidence="7" key="1">
    <citation type="submission" date="2020-12" db="EMBL/GenBank/DDBJ databases">
        <title>Bacterial novel species Mucilaginibacter sp. SD-g isolated from soil.</title>
        <authorList>
            <person name="Jung H.-Y."/>
        </authorList>
    </citation>
    <scope>NUCLEOTIDE SEQUENCE</scope>
    <source>
        <strain evidence="7">SD-g</strain>
    </source>
</reference>
<name>A0A934PSE7_9SPHI</name>
<dbReference type="InterPro" id="IPR009056">
    <property type="entry name" value="Cyt_c-like_dom"/>
</dbReference>
<feature type="domain" description="Cytochrome c" evidence="6">
    <location>
        <begin position="41"/>
        <end position="139"/>
    </location>
</feature>
<keyword evidence="5" id="KW-0812">Transmembrane</keyword>
<dbReference type="GO" id="GO:0046872">
    <property type="term" value="F:metal ion binding"/>
    <property type="evidence" value="ECO:0007669"/>
    <property type="project" value="UniProtKB-KW"/>
</dbReference>
<evidence type="ECO:0000256" key="1">
    <source>
        <dbReference type="ARBA" id="ARBA00022723"/>
    </source>
</evidence>
<keyword evidence="5" id="KW-0472">Membrane</keyword>
<dbReference type="SUPFAM" id="SSF69318">
    <property type="entry name" value="Integrin alpha N-terminal domain"/>
    <property type="match status" value="1"/>
</dbReference>
<dbReference type="AlphaFoldDB" id="A0A934PSE7"/>
<dbReference type="Proteomes" id="UP000613193">
    <property type="component" value="Unassembled WGS sequence"/>
</dbReference>
<feature type="transmembrane region" description="Helical" evidence="5">
    <location>
        <begin position="7"/>
        <end position="28"/>
    </location>
</feature>
<dbReference type="PROSITE" id="PS51257">
    <property type="entry name" value="PROKAR_LIPOPROTEIN"/>
    <property type="match status" value="1"/>
</dbReference>
<evidence type="ECO:0000256" key="3">
    <source>
        <dbReference type="ARBA" id="ARBA00023004"/>
    </source>
</evidence>